<evidence type="ECO:0000313" key="3">
    <source>
        <dbReference type="Proteomes" id="UP000547674"/>
    </source>
</evidence>
<proteinExistence type="predicted"/>
<protein>
    <submittedName>
        <fullName evidence="2">Uncharacterized protein</fullName>
    </submittedName>
</protein>
<feature type="chain" id="PRO_5031507788" evidence="1">
    <location>
        <begin position="26"/>
        <end position="176"/>
    </location>
</feature>
<dbReference type="Proteomes" id="UP000547674">
    <property type="component" value="Unassembled WGS sequence"/>
</dbReference>
<name>A0A7Y2E694_UNCEI</name>
<dbReference type="InterPro" id="IPR015943">
    <property type="entry name" value="WD40/YVTN_repeat-like_dom_sf"/>
</dbReference>
<dbReference type="PANTHER" id="PTHR36220">
    <property type="entry name" value="UNNAMED PRODUCT"/>
    <property type="match status" value="1"/>
</dbReference>
<dbReference type="SUPFAM" id="SSF50998">
    <property type="entry name" value="Quinoprotein alcohol dehydrogenase-like"/>
    <property type="match status" value="1"/>
</dbReference>
<feature type="signal peptide" evidence="1">
    <location>
        <begin position="1"/>
        <end position="25"/>
    </location>
</feature>
<reference evidence="2 3" key="1">
    <citation type="submission" date="2020-03" db="EMBL/GenBank/DDBJ databases">
        <title>Metabolic flexibility allows generalist bacteria to become dominant in a frequently disturbed ecosystem.</title>
        <authorList>
            <person name="Chen Y.-J."/>
            <person name="Leung P.M."/>
            <person name="Bay S.K."/>
            <person name="Hugenholtz P."/>
            <person name="Kessler A.J."/>
            <person name="Shelley G."/>
            <person name="Waite D.W."/>
            <person name="Cook P.L."/>
            <person name="Greening C."/>
        </authorList>
    </citation>
    <scope>NUCLEOTIDE SEQUENCE [LARGE SCALE GENOMIC DNA]</scope>
    <source>
        <strain evidence="2">SS_bin_28</strain>
    </source>
</reference>
<dbReference type="InterPro" id="IPR011047">
    <property type="entry name" value="Quinoprotein_ADH-like_sf"/>
</dbReference>
<evidence type="ECO:0000313" key="2">
    <source>
        <dbReference type="EMBL" id="NNF05172.1"/>
    </source>
</evidence>
<accession>A0A7Y2E694</accession>
<comment type="caution">
    <text evidence="2">The sequence shown here is derived from an EMBL/GenBank/DDBJ whole genome shotgun (WGS) entry which is preliminary data.</text>
</comment>
<dbReference type="Pfam" id="PF14312">
    <property type="entry name" value="FG-GAP_2"/>
    <property type="match status" value="3"/>
</dbReference>
<dbReference type="InterPro" id="IPR013517">
    <property type="entry name" value="FG-GAP"/>
</dbReference>
<dbReference type="PANTHER" id="PTHR36220:SF1">
    <property type="entry name" value="GAMMA TUBULIN COMPLEX COMPONENT C-TERMINAL DOMAIN-CONTAINING PROTEIN"/>
    <property type="match status" value="1"/>
</dbReference>
<organism evidence="2 3">
    <name type="scientific">Eiseniibacteriota bacterium</name>
    <dbReference type="NCBI Taxonomy" id="2212470"/>
    <lineage>
        <taxon>Bacteria</taxon>
        <taxon>Candidatus Eiseniibacteriota</taxon>
    </lineage>
</organism>
<evidence type="ECO:0000256" key="1">
    <source>
        <dbReference type="SAM" id="SignalP"/>
    </source>
</evidence>
<feature type="non-terminal residue" evidence="2">
    <location>
        <position position="176"/>
    </location>
</feature>
<keyword evidence="1" id="KW-0732">Signal</keyword>
<dbReference type="Gene3D" id="2.130.10.10">
    <property type="entry name" value="YVTN repeat-like/Quinoprotein amine dehydrogenase"/>
    <property type="match status" value="1"/>
</dbReference>
<dbReference type="EMBL" id="JABDJR010000005">
    <property type="protein sequence ID" value="NNF05172.1"/>
    <property type="molecule type" value="Genomic_DNA"/>
</dbReference>
<dbReference type="AlphaFoldDB" id="A0A7Y2E694"/>
<gene>
    <name evidence="2" type="ORF">HKN21_00290</name>
</gene>
<sequence length="176" mass="17493">MTKRYLFLLLSFAILSLAPSKTAQADSQALGDQLFKLTASDAASGDSFGSGVGLSGNIGIVGAQGDDDPGSNAGSAYLFDATTGNQLFKLAATDAQAGDVFGEVVAIDGNVAIVGAAQSDDAGSASGSAYLFDVTTGNQLFKLTASDAAAGDFFGISVGISGNVAIVGAWFDDDNG</sequence>